<dbReference type="EMBL" id="JBHSQL010000004">
    <property type="protein sequence ID" value="MFC6149101.1"/>
    <property type="molecule type" value="Genomic_DNA"/>
</dbReference>
<sequence length="292" mass="31288">MTTSTTEAKMDFVRAETRGPYAGAVTSMVGYRQSGVTQRLHRGLPSPYLTLVIALDTPVVVGEREDDAAPVAAYDMLGPLSTHPAYIDQPDTQEGVQLAVHPFASRWLFGAPASRLPGLALDLGDVLGPSAAALRRRVADTDDWSERFAAVREFLATRARTASGAAAVRPRPEVVEGWRWIVAHGGNGRVDDLAAHVALSPRQLRTVFVDELGLGPKVLGRLVRFDRAVGMVRDQVARPGEESLSDAAARAGYSDHAHLVHEFQAMAGTSPSGWLAEERRNIQAGGHGAETG</sequence>
<dbReference type="PANTHER" id="PTHR46796">
    <property type="entry name" value="HTH-TYPE TRANSCRIPTIONAL ACTIVATOR RHAS-RELATED"/>
    <property type="match status" value="1"/>
</dbReference>
<keyword evidence="2" id="KW-0238">DNA-binding</keyword>
<accession>A0ABW1QKQ0</accession>
<dbReference type="Proteomes" id="UP001596097">
    <property type="component" value="Unassembled WGS sequence"/>
</dbReference>
<proteinExistence type="predicted"/>
<comment type="caution">
    <text evidence="5">The sequence shown here is derived from an EMBL/GenBank/DDBJ whole genome shotgun (WGS) entry which is preliminary data.</text>
</comment>
<dbReference type="InterPro" id="IPR050204">
    <property type="entry name" value="AraC_XylS_family_regulators"/>
</dbReference>
<evidence type="ECO:0000313" key="6">
    <source>
        <dbReference type="Proteomes" id="UP001596097"/>
    </source>
</evidence>
<keyword evidence="1" id="KW-0805">Transcription regulation</keyword>
<dbReference type="SMART" id="SM00342">
    <property type="entry name" value="HTH_ARAC"/>
    <property type="match status" value="1"/>
</dbReference>
<dbReference type="PANTHER" id="PTHR46796:SF15">
    <property type="entry name" value="BLL1074 PROTEIN"/>
    <property type="match status" value="1"/>
</dbReference>
<dbReference type="PROSITE" id="PS01124">
    <property type="entry name" value="HTH_ARAC_FAMILY_2"/>
    <property type="match status" value="1"/>
</dbReference>
<evidence type="ECO:0000256" key="1">
    <source>
        <dbReference type="ARBA" id="ARBA00023015"/>
    </source>
</evidence>
<name>A0ABW1QKQ0_9ACTN</name>
<protein>
    <submittedName>
        <fullName evidence="5">Helix-turn-helix domain-containing protein</fullName>
    </submittedName>
</protein>
<evidence type="ECO:0000313" key="5">
    <source>
        <dbReference type="EMBL" id="MFC6149101.1"/>
    </source>
</evidence>
<dbReference type="RefSeq" id="WP_205603057.1">
    <property type="nucleotide sequence ID" value="NZ_JBHSQL010000004.1"/>
</dbReference>
<organism evidence="5 6">
    <name type="scientific">Mumia xiangluensis</name>
    <dbReference type="NCBI Taxonomy" id="1678900"/>
    <lineage>
        <taxon>Bacteria</taxon>
        <taxon>Bacillati</taxon>
        <taxon>Actinomycetota</taxon>
        <taxon>Actinomycetes</taxon>
        <taxon>Propionibacteriales</taxon>
        <taxon>Nocardioidaceae</taxon>
        <taxon>Mumia</taxon>
    </lineage>
</organism>
<evidence type="ECO:0000256" key="2">
    <source>
        <dbReference type="ARBA" id="ARBA00023125"/>
    </source>
</evidence>
<dbReference type="InterPro" id="IPR018060">
    <property type="entry name" value="HTH_AraC"/>
</dbReference>
<dbReference type="Pfam" id="PF12833">
    <property type="entry name" value="HTH_18"/>
    <property type="match status" value="1"/>
</dbReference>
<keyword evidence="6" id="KW-1185">Reference proteome</keyword>
<feature type="domain" description="HTH araC/xylS-type" evidence="4">
    <location>
        <begin position="189"/>
        <end position="277"/>
    </location>
</feature>
<reference evidence="6" key="1">
    <citation type="journal article" date="2019" name="Int. J. Syst. Evol. Microbiol.">
        <title>The Global Catalogue of Microorganisms (GCM) 10K type strain sequencing project: providing services to taxonomists for standard genome sequencing and annotation.</title>
        <authorList>
            <consortium name="The Broad Institute Genomics Platform"/>
            <consortium name="The Broad Institute Genome Sequencing Center for Infectious Disease"/>
            <person name="Wu L."/>
            <person name="Ma J."/>
        </authorList>
    </citation>
    <scope>NUCLEOTIDE SEQUENCE [LARGE SCALE GENOMIC DNA]</scope>
    <source>
        <strain evidence="6">CGMCC 4.7198</strain>
    </source>
</reference>
<gene>
    <name evidence="5" type="ORF">ACFPYK_06810</name>
</gene>
<dbReference type="Gene3D" id="1.10.10.60">
    <property type="entry name" value="Homeodomain-like"/>
    <property type="match status" value="1"/>
</dbReference>
<evidence type="ECO:0000259" key="4">
    <source>
        <dbReference type="PROSITE" id="PS01124"/>
    </source>
</evidence>
<evidence type="ECO:0000256" key="3">
    <source>
        <dbReference type="ARBA" id="ARBA00023163"/>
    </source>
</evidence>
<keyword evidence="3" id="KW-0804">Transcription</keyword>